<keyword evidence="4" id="KW-0564">Palmitate</keyword>
<sequence>MKSIVSSRISKAAAGKALTAFAAVALMTGCADDTTDSSAPVTTTLTETRTADPALTSPPPAAMDVPATESDVEEAPCGSQVDATMIDDAIAQIAPPMPGVNWVRGESNAGTCSLLVFVALHTQGGTGSSPNQLLLFRGGDFLGTGTACNLSYQMITGAADDQIDVRYRYIVADEPNAAPQGEVNVAYRWNGSGIDMIGELPEEITDGEC</sequence>
<keyword evidence="2 6" id="KW-0732">Signal</keyword>
<dbReference type="EMBL" id="PEBD01000002">
    <property type="protein sequence ID" value="PHV69099.1"/>
    <property type="molecule type" value="Genomic_DNA"/>
</dbReference>
<organism evidence="7 8">
    <name type="scientific">Williamsia marianensis</name>
    <dbReference type="NCBI Taxonomy" id="85044"/>
    <lineage>
        <taxon>Bacteria</taxon>
        <taxon>Bacillati</taxon>
        <taxon>Actinomycetota</taxon>
        <taxon>Actinomycetes</taxon>
        <taxon>Mycobacteriales</taxon>
        <taxon>Nocardiaceae</taxon>
        <taxon>Williamsia</taxon>
    </lineage>
</organism>
<feature type="chain" id="PRO_5013881949" description="LppP/LprE lipoprotein" evidence="6">
    <location>
        <begin position="23"/>
        <end position="209"/>
    </location>
</feature>
<comment type="caution">
    <text evidence="7">The sequence shown here is derived from an EMBL/GenBank/DDBJ whole genome shotgun (WGS) entry which is preliminary data.</text>
</comment>
<proteinExistence type="predicted"/>
<dbReference type="InterPro" id="IPR025971">
    <property type="entry name" value="LppP/LprE"/>
</dbReference>
<protein>
    <recommendedName>
        <fullName evidence="9">LppP/LprE lipoprotein</fullName>
    </recommendedName>
</protein>
<dbReference type="Proteomes" id="UP000225108">
    <property type="component" value="Unassembled WGS sequence"/>
</dbReference>
<accession>A0A2G3PTB7</accession>
<dbReference type="PROSITE" id="PS51257">
    <property type="entry name" value="PROKAR_LIPOPROTEIN"/>
    <property type="match status" value="1"/>
</dbReference>
<dbReference type="AlphaFoldDB" id="A0A2G3PTB7"/>
<dbReference type="Pfam" id="PF14041">
    <property type="entry name" value="Lipoprotein_21"/>
    <property type="match status" value="1"/>
</dbReference>
<feature type="signal peptide" evidence="6">
    <location>
        <begin position="1"/>
        <end position="22"/>
    </location>
</feature>
<gene>
    <name evidence="7" type="ORF">CSW57_00250</name>
</gene>
<reference evidence="7 8" key="1">
    <citation type="submission" date="2017-10" db="EMBL/GenBank/DDBJ databases">
        <title>The draft genome sequence of Williamsia sp. BULT 1.1 isolated from the semi-arid grassland soils from South Africa.</title>
        <authorList>
            <person name="Kabwe M.H."/>
            <person name="Govender N."/>
            <person name="Mutseka Lunga P."/>
            <person name="Vikram S."/>
            <person name="Makhalanyane T.P."/>
        </authorList>
    </citation>
    <scope>NUCLEOTIDE SEQUENCE [LARGE SCALE GENOMIC DNA]</scope>
    <source>
        <strain evidence="7 8">BULT 1.1</strain>
    </source>
</reference>
<keyword evidence="3" id="KW-0472">Membrane</keyword>
<keyword evidence="1" id="KW-1003">Cell membrane</keyword>
<keyword evidence="5" id="KW-0449">Lipoprotein</keyword>
<evidence type="ECO:0000313" key="7">
    <source>
        <dbReference type="EMBL" id="PHV69099.1"/>
    </source>
</evidence>
<evidence type="ECO:0000256" key="5">
    <source>
        <dbReference type="ARBA" id="ARBA00023288"/>
    </source>
</evidence>
<evidence type="ECO:0000256" key="3">
    <source>
        <dbReference type="ARBA" id="ARBA00023136"/>
    </source>
</evidence>
<dbReference type="RefSeq" id="WP_099380964.1">
    <property type="nucleotide sequence ID" value="NZ_PEBD01000002.1"/>
</dbReference>
<evidence type="ECO:0000256" key="6">
    <source>
        <dbReference type="SAM" id="SignalP"/>
    </source>
</evidence>
<evidence type="ECO:0000256" key="2">
    <source>
        <dbReference type="ARBA" id="ARBA00022729"/>
    </source>
</evidence>
<evidence type="ECO:0000256" key="4">
    <source>
        <dbReference type="ARBA" id="ARBA00023139"/>
    </source>
</evidence>
<evidence type="ECO:0000313" key="8">
    <source>
        <dbReference type="Proteomes" id="UP000225108"/>
    </source>
</evidence>
<evidence type="ECO:0008006" key="9">
    <source>
        <dbReference type="Google" id="ProtNLM"/>
    </source>
</evidence>
<evidence type="ECO:0000256" key="1">
    <source>
        <dbReference type="ARBA" id="ARBA00022475"/>
    </source>
</evidence>
<name>A0A2G3PTB7_WILMA</name>